<evidence type="ECO:0000313" key="2">
    <source>
        <dbReference type="EMBL" id="AMR77676.1"/>
    </source>
</evidence>
<dbReference type="AlphaFoldDB" id="A0A142JHW4"/>
<sequence length="164" mass="17585">MAIDTTTGSPTADSYVSVAEADAYHSKRGNTAWAGVAADDKESALVRATGYVDAEYSWKGVRASAGQALAWPRYDVRTDGYPVDPDVVPQRVKDAVCELALKTRTGELSPDISPQQVVEQTVGPITRKFAPAERNGGQKRYAYVDSLLRQLVAGGGGQIRLVRA</sequence>
<gene>
    <name evidence="2" type="ORF">A2G96_07975</name>
</gene>
<protein>
    <recommendedName>
        <fullName evidence="1">Putative DnaT-like domain-containing protein</fullName>
    </recommendedName>
</protein>
<evidence type="ECO:0000313" key="3">
    <source>
        <dbReference type="Proteomes" id="UP000075238"/>
    </source>
</evidence>
<reference evidence="2 3" key="1">
    <citation type="submission" date="2016-03" db="EMBL/GenBank/DDBJ databases">
        <title>Complete genome sequence of a novel chlorpyrifos degrading bacterium, Cupriavidus nantongensis sp. X1.</title>
        <authorList>
            <person name="Fang L."/>
        </authorList>
    </citation>
    <scope>NUCLEOTIDE SEQUENCE [LARGE SCALE GENOMIC DNA]</scope>
    <source>
        <strain evidence="2 3">X1</strain>
    </source>
</reference>
<dbReference type="EMBL" id="CP014844">
    <property type="protein sequence ID" value="AMR77676.1"/>
    <property type="molecule type" value="Genomic_DNA"/>
</dbReference>
<dbReference type="Pfam" id="PF20557">
    <property type="entry name" value="DnaT_2"/>
    <property type="match status" value="1"/>
</dbReference>
<dbReference type="Proteomes" id="UP000075238">
    <property type="component" value="Chromosome 1"/>
</dbReference>
<name>A0A142JHW4_9BURK</name>
<organism evidence="2 3">
    <name type="scientific">Cupriavidus nantongensis</name>
    <dbReference type="NCBI Taxonomy" id="1796606"/>
    <lineage>
        <taxon>Bacteria</taxon>
        <taxon>Pseudomonadati</taxon>
        <taxon>Pseudomonadota</taxon>
        <taxon>Betaproteobacteria</taxon>
        <taxon>Burkholderiales</taxon>
        <taxon>Burkholderiaceae</taxon>
        <taxon>Cupriavidus</taxon>
    </lineage>
</organism>
<dbReference type="KEGG" id="cnan:A2G96_07975"/>
<keyword evidence="3" id="KW-1185">Reference proteome</keyword>
<proteinExistence type="predicted"/>
<dbReference type="STRING" id="1796606.A2G96_07975"/>
<dbReference type="RefSeq" id="WP_062798356.1">
    <property type="nucleotide sequence ID" value="NZ_CP014844.1"/>
</dbReference>
<dbReference type="OrthoDB" id="8702413at2"/>
<accession>A0A142JHW4</accession>
<dbReference type="InterPro" id="IPR046787">
    <property type="entry name" value="DnaT_2"/>
</dbReference>
<evidence type="ECO:0000259" key="1">
    <source>
        <dbReference type="Pfam" id="PF20557"/>
    </source>
</evidence>
<feature type="domain" description="Putative DnaT-like" evidence="1">
    <location>
        <begin position="2"/>
        <end position="164"/>
    </location>
</feature>